<dbReference type="InterPro" id="IPR022682">
    <property type="entry name" value="Calpain_domain_III"/>
</dbReference>
<dbReference type="InterPro" id="IPR036213">
    <property type="entry name" value="Calpain_III_sf"/>
</dbReference>
<comment type="caution">
    <text evidence="4">The sequence shown here is derived from an EMBL/GenBank/DDBJ whole genome shotgun (WGS) entry which is preliminary data.</text>
</comment>
<keyword evidence="5" id="KW-1185">Reference proteome</keyword>
<accession>A0ABN9LFQ5</accession>
<sequence length="620" mass="72577">MFTLVTRGPRHRWSLESCLCDSSPATTQRLTNDHGQVVSLVVIVGKSYSIFKKHLGPEFLENCRARMSFTKSNSFKASSIYPMGSVENPWKFHNQDFETLKQFHLEEGVLFTDEYFPASKNSIGIRLKNEIDTNNIEWKRPKHTLTRRLEGQLKKMTLLSVFDAWEPDTSHDWLWHLGEWMDIVIDDRLPFLDGKYLTVQPSCENEFWPCLLEKAYAKFLGSYENLHWGDPSGAFTNLTGGLTMTLDLKSTNAKNYWNMIWLASQDTMLACISDKQDLTSKNQNLRPKFHARRWRINSMDNNCPRRRHLDVVTEDFHTNNVTESRQKLRENVLQENGLVERHAYTITDCAEVLFRNKVVRLIRLWNPWGSGEWKGDWNNRCPLWKEVREKDRLRLQRIDDDGEFCPVTASLLYQVLNLPYLAENKRLHRMGYAGRISLINFPNSFSAIKFLIFLIGEINTHKKWYKNMFRSQWTKENISWDKMDKDFFNKNPLYSIRVTASNVVKSGVNVVVSLMQASRNRHKYGDWLPIGFVLFKFPGSQDKIPDSLLTPENISRIKPCRKYNITEAYNLPAGRYGIILYTAQKEHESQFLFRVFLKRVKTAQRAAINEVELMYNPNGH</sequence>
<dbReference type="SUPFAM" id="SSF49758">
    <property type="entry name" value="Calpain large subunit, middle domain (domain III)"/>
    <property type="match status" value="1"/>
</dbReference>
<dbReference type="Pfam" id="PF00648">
    <property type="entry name" value="Peptidase_C2"/>
    <property type="match status" value="1"/>
</dbReference>
<dbReference type="SUPFAM" id="SSF54001">
    <property type="entry name" value="Cysteine proteinases"/>
    <property type="match status" value="1"/>
</dbReference>
<proteinExistence type="inferred from homology"/>
<dbReference type="InterPro" id="IPR038765">
    <property type="entry name" value="Papain-like_cys_pep_sf"/>
</dbReference>
<dbReference type="EMBL" id="CAUEEQ010014099">
    <property type="protein sequence ID" value="CAJ0938092.1"/>
    <property type="molecule type" value="Genomic_DNA"/>
</dbReference>
<gene>
    <name evidence="4" type="ORF">RIMI_LOCUS7438457</name>
</gene>
<evidence type="ECO:0000259" key="3">
    <source>
        <dbReference type="PROSITE" id="PS50203"/>
    </source>
</evidence>
<dbReference type="SMART" id="SM00720">
    <property type="entry name" value="calpain_III"/>
    <property type="match status" value="1"/>
</dbReference>
<feature type="domain" description="Calpain catalytic" evidence="3">
    <location>
        <begin position="174"/>
        <end position="404"/>
    </location>
</feature>
<comment type="caution">
    <text evidence="2">Lacks conserved residue(s) required for the propagation of feature annotation.</text>
</comment>
<reference evidence="4" key="1">
    <citation type="submission" date="2023-07" db="EMBL/GenBank/DDBJ databases">
        <authorList>
            <person name="Stuckert A."/>
        </authorList>
    </citation>
    <scope>NUCLEOTIDE SEQUENCE</scope>
</reference>
<evidence type="ECO:0000313" key="4">
    <source>
        <dbReference type="EMBL" id="CAJ0938092.1"/>
    </source>
</evidence>
<dbReference type="Gene3D" id="3.90.70.10">
    <property type="entry name" value="Cysteine proteinases"/>
    <property type="match status" value="1"/>
</dbReference>
<dbReference type="SMART" id="SM00230">
    <property type="entry name" value="CysPc"/>
    <property type="match status" value="1"/>
</dbReference>
<dbReference type="PANTHER" id="PTHR10183:SF429">
    <property type="entry name" value="CALPAIN 10-LIKE"/>
    <property type="match status" value="1"/>
</dbReference>
<evidence type="ECO:0000256" key="1">
    <source>
        <dbReference type="ARBA" id="ARBA00007623"/>
    </source>
</evidence>
<comment type="similarity">
    <text evidence="1">Belongs to the peptidase C2 family.</text>
</comment>
<dbReference type="PRINTS" id="PR00704">
    <property type="entry name" value="CALPAIN"/>
</dbReference>
<protein>
    <recommendedName>
        <fullName evidence="3">Calpain catalytic domain-containing protein</fullName>
    </recommendedName>
</protein>
<dbReference type="Pfam" id="PF01067">
    <property type="entry name" value="Calpain_III"/>
    <property type="match status" value="1"/>
</dbReference>
<dbReference type="InterPro" id="IPR022684">
    <property type="entry name" value="Calpain_cysteine_protease"/>
</dbReference>
<organism evidence="4 5">
    <name type="scientific">Ranitomeya imitator</name>
    <name type="common">mimic poison frog</name>
    <dbReference type="NCBI Taxonomy" id="111125"/>
    <lineage>
        <taxon>Eukaryota</taxon>
        <taxon>Metazoa</taxon>
        <taxon>Chordata</taxon>
        <taxon>Craniata</taxon>
        <taxon>Vertebrata</taxon>
        <taxon>Euteleostomi</taxon>
        <taxon>Amphibia</taxon>
        <taxon>Batrachia</taxon>
        <taxon>Anura</taxon>
        <taxon>Neobatrachia</taxon>
        <taxon>Hyloidea</taxon>
        <taxon>Dendrobatidae</taxon>
        <taxon>Dendrobatinae</taxon>
        <taxon>Ranitomeya</taxon>
    </lineage>
</organism>
<name>A0ABN9LFQ5_9NEOB</name>
<evidence type="ECO:0000256" key="2">
    <source>
        <dbReference type="PROSITE-ProRule" id="PRU00239"/>
    </source>
</evidence>
<evidence type="ECO:0000313" key="5">
    <source>
        <dbReference type="Proteomes" id="UP001176940"/>
    </source>
</evidence>
<dbReference type="PROSITE" id="PS50203">
    <property type="entry name" value="CALPAIN_CAT"/>
    <property type="match status" value="1"/>
</dbReference>
<dbReference type="Proteomes" id="UP001176940">
    <property type="component" value="Unassembled WGS sequence"/>
</dbReference>
<dbReference type="Gene3D" id="2.60.120.380">
    <property type="match status" value="1"/>
</dbReference>
<dbReference type="InterPro" id="IPR022683">
    <property type="entry name" value="Calpain_III"/>
</dbReference>
<dbReference type="PANTHER" id="PTHR10183">
    <property type="entry name" value="CALPAIN"/>
    <property type="match status" value="1"/>
</dbReference>
<dbReference type="InterPro" id="IPR001300">
    <property type="entry name" value="Peptidase_C2_calpain_cat"/>
</dbReference>